<keyword evidence="11" id="KW-1185">Reference proteome</keyword>
<dbReference type="PANTHER" id="PTHR19136">
    <property type="entry name" value="MOLYBDENUM COFACTOR GUANYLYLTRANSFERASE"/>
    <property type="match status" value="1"/>
</dbReference>
<evidence type="ECO:0000256" key="6">
    <source>
        <dbReference type="ARBA" id="ARBA00023134"/>
    </source>
</evidence>
<keyword evidence="6 8" id="KW-0342">GTP-binding</keyword>
<gene>
    <name evidence="8" type="primary">mobA</name>
    <name evidence="10" type="ORF">MuYL_3121</name>
</gene>
<dbReference type="GO" id="GO:0006777">
    <property type="term" value="P:Mo-molybdopterin cofactor biosynthetic process"/>
    <property type="evidence" value="ECO:0007669"/>
    <property type="project" value="UniProtKB-KW"/>
</dbReference>
<evidence type="ECO:0000259" key="9">
    <source>
        <dbReference type="Pfam" id="PF12804"/>
    </source>
</evidence>
<dbReference type="HAMAP" id="MF_00316">
    <property type="entry name" value="MobA"/>
    <property type="match status" value="1"/>
</dbReference>
<keyword evidence="4 8" id="KW-0547">Nucleotide-binding</keyword>
<dbReference type="AlphaFoldDB" id="A0A223NYT7"/>
<evidence type="ECO:0000313" key="10">
    <source>
        <dbReference type="EMBL" id="ASU35006.1"/>
    </source>
</evidence>
<keyword evidence="7 8" id="KW-0501">Molybdenum cofactor biosynthesis</keyword>
<evidence type="ECO:0000256" key="3">
    <source>
        <dbReference type="ARBA" id="ARBA00022723"/>
    </source>
</evidence>
<proteinExistence type="inferred from homology"/>
<reference evidence="10 11" key="1">
    <citation type="submission" date="2017-08" db="EMBL/GenBank/DDBJ databases">
        <title>Complete genome sequence of Mucilaginibacter sp. strain BJC16-A31.</title>
        <authorList>
            <consortium name="Henan University of Science and Technology"/>
            <person name="You X."/>
        </authorList>
    </citation>
    <scope>NUCLEOTIDE SEQUENCE [LARGE SCALE GENOMIC DNA]</scope>
    <source>
        <strain evidence="10 11">BJC16-A31</strain>
    </source>
</reference>
<keyword evidence="5 8" id="KW-0460">Magnesium</keyword>
<dbReference type="EMBL" id="CP022743">
    <property type="protein sequence ID" value="ASU35006.1"/>
    <property type="molecule type" value="Genomic_DNA"/>
</dbReference>
<keyword evidence="3 8" id="KW-0479">Metal-binding</keyword>
<dbReference type="CDD" id="cd02503">
    <property type="entry name" value="MobA"/>
    <property type="match status" value="1"/>
</dbReference>
<evidence type="ECO:0000256" key="8">
    <source>
        <dbReference type="HAMAP-Rule" id="MF_00316"/>
    </source>
</evidence>
<sequence>MKKQEVNVISKEHKKHTALVRPAFGTFNRNEWAIVGGLCTAIKVLADQVISVLAADYRCAYVDTVHNDDIIQLPGRLSGGASLDYSDQLNYRQLSYSADFNSFKLRDTFSEVDVVIANGNHHQCKAQVVIISEKKRASLQKRADQLNNVQLFLLTEHSTDVFDFIQEAIPNWHELPVYRIEDAENINEFFKKQLSMSKPPLNGLVLAGGKSQRMGFDKGAVNWHGKEQRYHMADLLKPFCNDVFISCRADQKSEIDKDYLSLADTFTDLGPYGAILSAFREQPDSAWLVVACDLPLMNEEALDYLVEERRPSSVATAYRSPVNEFPEPLITIWEPKSYPLLLSFLAQGYSCPRKVLINSDVTLLTAANPAALTNVNTRDEFEDIKRVLHQKIAAE</sequence>
<feature type="binding site" evidence="8">
    <location>
        <position position="264"/>
    </location>
    <ligand>
        <name>GTP</name>
        <dbReference type="ChEBI" id="CHEBI:37565"/>
    </ligand>
</feature>
<feature type="binding site" evidence="8">
    <location>
        <position position="293"/>
    </location>
    <ligand>
        <name>Mg(2+)</name>
        <dbReference type="ChEBI" id="CHEBI:18420"/>
    </ligand>
</feature>
<feature type="domain" description="MobA-like NTP transferase" evidence="9">
    <location>
        <begin position="203"/>
        <end position="347"/>
    </location>
</feature>
<dbReference type="GO" id="GO:0046872">
    <property type="term" value="F:metal ion binding"/>
    <property type="evidence" value="ECO:0007669"/>
    <property type="project" value="UniProtKB-KW"/>
</dbReference>
<evidence type="ECO:0000313" key="11">
    <source>
        <dbReference type="Proteomes" id="UP000215002"/>
    </source>
</evidence>
<dbReference type="GO" id="GO:0005737">
    <property type="term" value="C:cytoplasm"/>
    <property type="evidence" value="ECO:0007669"/>
    <property type="project" value="UniProtKB-SubCell"/>
</dbReference>
<comment type="function">
    <text evidence="8">Transfers a GMP moiety from GTP to Mo-molybdopterin (Mo-MPT) cofactor (Moco or molybdenum cofactor) to form Mo-molybdopterin guanine dinucleotide (Mo-MGD) cofactor.</text>
</comment>
<dbReference type="KEGG" id="muc:MuYL_3121"/>
<comment type="subcellular location">
    <subcellularLocation>
        <location evidence="8">Cytoplasm</location>
    </subcellularLocation>
</comment>
<keyword evidence="1 8" id="KW-0963">Cytoplasm</keyword>
<dbReference type="GO" id="GO:0005525">
    <property type="term" value="F:GTP binding"/>
    <property type="evidence" value="ECO:0007669"/>
    <property type="project" value="UniProtKB-UniRule"/>
</dbReference>
<dbReference type="InterPro" id="IPR025877">
    <property type="entry name" value="MobA-like_NTP_Trfase"/>
</dbReference>
<keyword evidence="2 8" id="KW-0808">Transferase</keyword>
<comment type="caution">
    <text evidence="8">Lacks conserved residue(s) required for the propagation of feature annotation.</text>
</comment>
<dbReference type="PANTHER" id="PTHR19136:SF81">
    <property type="entry name" value="MOLYBDENUM COFACTOR GUANYLYLTRANSFERASE"/>
    <property type="match status" value="1"/>
</dbReference>
<comment type="domain">
    <text evidence="8">The N-terminal domain determines nucleotide recognition and specific binding, while the C-terminal domain determines the specific binding to the target protein.</text>
</comment>
<dbReference type="Proteomes" id="UP000215002">
    <property type="component" value="Chromosome"/>
</dbReference>
<accession>A0A223NYT7</accession>
<comment type="catalytic activity">
    <reaction evidence="8">
        <text>Mo-molybdopterin + GTP + H(+) = Mo-molybdopterin guanine dinucleotide + diphosphate</text>
        <dbReference type="Rhea" id="RHEA:34243"/>
        <dbReference type="ChEBI" id="CHEBI:15378"/>
        <dbReference type="ChEBI" id="CHEBI:33019"/>
        <dbReference type="ChEBI" id="CHEBI:37565"/>
        <dbReference type="ChEBI" id="CHEBI:71302"/>
        <dbReference type="ChEBI" id="CHEBI:71310"/>
        <dbReference type="EC" id="2.7.7.77"/>
    </reaction>
</comment>
<evidence type="ECO:0000256" key="7">
    <source>
        <dbReference type="ARBA" id="ARBA00023150"/>
    </source>
</evidence>
<dbReference type="InterPro" id="IPR029044">
    <property type="entry name" value="Nucleotide-diphossugar_trans"/>
</dbReference>
<comment type="similarity">
    <text evidence="8">Belongs to the MobA family.</text>
</comment>
<dbReference type="GO" id="GO:0061603">
    <property type="term" value="F:molybdenum cofactor guanylyltransferase activity"/>
    <property type="evidence" value="ECO:0007669"/>
    <property type="project" value="UniProtKB-EC"/>
</dbReference>
<dbReference type="RefSeq" id="WP_211710155.1">
    <property type="nucleotide sequence ID" value="NZ_CP022743.1"/>
</dbReference>
<dbReference type="EC" id="2.7.7.77" evidence="8"/>
<evidence type="ECO:0000256" key="1">
    <source>
        <dbReference type="ARBA" id="ARBA00022490"/>
    </source>
</evidence>
<dbReference type="InterPro" id="IPR013482">
    <property type="entry name" value="Molybde_CF_guanTrfase"/>
</dbReference>
<evidence type="ECO:0000256" key="5">
    <source>
        <dbReference type="ARBA" id="ARBA00022842"/>
    </source>
</evidence>
<dbReference type="Gene3D" id="3.90.550.10">
    <property type="entry name" value="Spore Coat Polysaccharide Biosynthesis Protein SpsA, Chain A"/>
    <property type="match status" value="1"/>
</dbReference>
<organism evidence="10 11">
    <name type="scientific">Mucilaginibacter xinganensis</name>
    <dbReference type="NCBI Taxonomy" id="1234841"/>
    <lineage>
        <taxon>Bacteria</taxon>
        <taxon>Pseudomonadati</taxon>
        <taxon>Bacteroidota</taxon>
        <taxon>Sphingobacteriia</taxon>
        <taxon>Sphingobacteriales</taxon>
        <taxon>Sphingobacteriaceae</taxon>
        <taxon>Mucilaginibacter</taxon>
    </lineage>
</organism>
<dbReference type="SUPFAM" id="SSF53448">
    <property type="entry name" value="Nucleotide-diphospho-sugar transferases"/>
    <property type="match status" value="1"/>
</dbReference>
<dbReference type="Pfam" id="PF12804">
    <property type="entry name" value="NTP_transf_3"/>
    <property type="match status" value="1"/>
</dbReference>
<feature type="binding site" evidence="8">
    <location>
        <position position="293"/>
    </location>
    <ligand>
        <name>GTP</name>
        <dbReference type="ChEBI" id="CHEBI:37565"/>
    </ligand>
</feature>
<protein>
    <recommendedName>
        <fullName evidence="8">Probable molybdenum cofactor guanylyltransferase</fullName>
        <shortName evidence="8">MoCo guanylyltransferase</shortName>
        <ecNumber evidence="8">2.7.7.77</ecNumber>
    </recommendedName>
    <alternativeName>
        <fullName evidence="8">GTP:molybdopterin guanylyltransferase</fullName>
    </alternativeName>
    <alternativeName>
        <fullName evidence="8">Mo-MPT guanylyltransferase</fullName>
    </alternativeName>
    <alternativeName>
        <fullName evidence="8">Molybdopterin guanylyltransferase</fullName>
    </alternativeName>
    <alternativeName>
        <fullName evidence="8">Molybdopterin-guanine dinucleotide synthase</fullName>
        <shortName evidence="8">MGD synthase</shortName>
    </alternativeName>
</protein>
<evidence type="ECO:0000256" key="4">
    <source>
        <dbReference type="ARBA" id="ARBA00022741"/>
    </source>
</evidence>
<name>A0A223NYT7_9SPHI</name>
<feature type="binding site" evidence="8">
    <location>
        <begin position="206"/>
        <end position="208"/>
    </location>
    <ligand>
        <name>GTP</name>
        <dbReference type="ChEBI" id="CHEBI:37565"/>
    </ligand>
</feature>
<evidence type="ECO:0000256" key="2">
    <source>
        <dbReference type="ARBA" id="ARBA00022679"/>
    </source>
</evidence>
<feature type="binding site" evidence="8">
    <location>
        <position position="218"/>
    </location>
    <ligand>
        <name>GTP</name>
        <dbReference type="ChEBI" id="CHEBI:37565"/>
    </ligand>
</feature>
<comment type="cofactor">
    <cofactor evidence="8">
        <name>Mg(2+)</name>
        <dbReference type="ChEBI" id="CHEBI:18420"/>
    </cofactor>
</comment>